<gene>
    <name evidence="1" type="ORF">Vadar_031218</name>
</gene>
<organism evidence="1 2">
    <name type="scientific">Vaccinium darrowii</name>
    <dbReference type="NCBI Taxonomy" id="229202"/>
    <lineage>
        <taxon>Eukaryota</taxon>
        <taxon>Viridiplantae</taxon>
        <taxon>Streptophyta</taxon>
        <taxon>Embryophyta</taxon>
        <taxon>Tracheophyta</taxon>
        <taxon>Spermatophyta</taxon>
        <taxon>Magnoliopsida</taxon>
        <taxon>eudicotyledons</taxon>
        <taxon>Gunneridae</taxon>
        <taxon>Pentapetalae</taxon>
        <taxon>asterids</taxon>
        <taxon>Ericales</taxon>
        <taxon>Ericaceae</taxon>
        <taxon>Vaccinioideae</taxon>
        <taxon>Vaccinieae</taxon>
        <taxon>Vaccinium</taxon>
    </lineage>
</organism>
<comment type="caution">
    <text evidence="1">The sequence shown here is derived from an EMBL/GenBank/DDBJ whole genome shotgun (WGS) entry which is preliminary data.</text>
</comment>
<dbReference type="EMBL" id="CM037162">
    <property type="protein sequence ID" value="KAH7864584.1"/>
    <property type="molecule type" value="Genomic_DNA"/>
</dbReference>
<name>A0ACB7ZFE8_9ERIC</name>
<accession>A0ACB7ZFE8</accession>
<evidence type="ECO:0000313" key="1">
    <source>
        <dbReference type="EMBL" id="KAH7864584.1"/>
    </source>
</evidence>
<keyword evidence="2" id="KW-1185">Reference proteome</keyword>
<reference evidence="1 2" key="1">
    <citation type="journal article" date="2021" name="Hortic Res">
        <title>High-quality reference genome and annotation aids understanding of berry development for evergreen blueberry (Vaccinium darrowii).</title>
        <authorList>
            <person name="Yu J."/>
            <person name="Hulse-Kemp A.M."/>
            <person name="Babiker E."/>
            <person name="Staton M."/>
        </authorList>
    </citation>
    <scope>NUCLEOTIDE SEQUENCE [LARGE SCALE GENOMIC DNA]</scope>
    <source>
        <strain evidence="2">cv. NJ 8807/NJ 8810</strain>
        <tissue evidence="1">Young leaf</tissue>
    </source>
</reference>
<evidence type="ECO:0000313" key="2">
    <source>
        <dbReference type="Proteomes" id="UP000828048"/>
    </source>
</evidence>
<sequence>MAILTELTAAHTAERRVFARIIDIDMEVSKAKRIISYLMYLESIGCKNLMKNLASCDDDNFLSLVCTEAERALSSLDQPCSSPIPFFSTSPLTFSLVNLTFSLFEIFLERESVSKSVSQLYNGVSSIIFEDILEERGLRRGRADVEGERANENDKGKGKETSDELVRANGRQWPPAMLAGSGGAATDGGNELEMGVNALMLNKGLKVALRPKMNENGIVGREEIARVVKDLMGGEEGKKVREKMKSLTEAAWKALSKDGSSTKTLLSELTSKLKKTI</sequence>
<dbReference type="Proteomes" id="UP000828048">
    <property type="component" value="Chromosome 12"/>
</dbReference>
<proteinExistence type="predicted"/>
<protein>
    <submittedName>
        <fullName evidence="1">Uncharacterized protein</fullName>
    </submittedName>
</protein>